<evidence type="ECO:0000313" key="1">
    <source>
        <dbReference type="EMBL" id="MBC2575308.1"/>
    </source>
</evidence>
<dbReference type="CDD" id="cd03413">
    <property type="entry name" value="CbiK_C"/>
    <property type="match status" value="1"/>
</dbReference>
<comment type="caution">
    <text evidence="1">The sequence shown here is derived from an EMBL/GenBank/DDBJ whole genome shotgun (WGS) entry which is preliminary data.</text>
</comment>
<dbReference type="PIRSF" id="PIRSF033579">
    <property type="entry name" value="Anaer_Co_chel"/>
    <property type="match status" value="1"/>
</dbReference>
<reference evidence="1 2" key="1">
    <citation type="submission" date="2020-05" db="EMBL/GenBank/DDBJ databases">
        <title>Draft genome of xy-202 and genomic insight in genome of the genus Peptostreptococcus.</title>
        <authorList>
            <person name="Zhang Z."/>
        </authorList>
    </citation>
    <scope>NUCLEOTIDE SEQUENCE [LARGE SCALE GENOMIC DNA]</scope>
    <source>
        <strain evidence="1 2">DSM 27025</strain>
    </source>
</reference>
<accession>A0ABR6TIR5</accession>
<dbReference type="SUPFAM" id="SSF53800">
    <property type="entry name" value="Chelatase"/>
    <property type="match status" value="1"/>
</dbReference>
<evidence type="ECO:0000313" key="2">
    <source>
        <dbReference type="Proteomes" id="UP000713904"/>
    </source>
</evidence>
<organism evidence="1 2">
    <name type="scientific">Peptostreptococcus canis</name>
    <dbReference type="NCBI Taxonomy" id="1159213"/>
    <lineage>
        <taxon>Bacteria</taxon>
        <taxon>Bacillati</taxon>
        <taxon>Bacillota</taxon>
        <taxon>Clostridia</taxon>
        <taxon>Peptostreptococcales</taxon>
        <taxon>Peptostreptococcaceae</taxon>
        <taxon>Peptostreptococcus</taxon>
    </lineage>
</organism>
<dbReference type="Gene3D" id="3.40.50.1400">
    <property type="match status" value="2"/>
</dbReference>
<gene>
    <name evidence="1" type="ORF">HLB29_01245</name>
</gene>
<dbReference type="InterPro" id="IPR010388">
    <property type="entry name" value="Anaerobic_Co-chelatase"/>
</dbReference>
<dbReference type="CDD" id="cd03412">
    <property type="entry name" value="CbiK_N"/>
    <property type="match status" value="1"/>
</dbReference>
<proteinExistence type="predicted"/>
<name>A0ABR6TIR5_9FIRM</name>
<keyword evidence="2" id="KW-1185">Reference proteome</keyword>
<sequence length="263" mass="30777">MSKKALVVVSFGTSHSDTRKKTIEICENELRKSFLEYDFFRAWTSKMIIKKIKNRDNEEILFPDELMDMLCKKGYDEVYIQSLHLICGEEYNKLLDIINSYKKRFSKICIGRPLLSTLEDYKYIAEFIDIKSKKDIENDFKKEYSAVVWMGHGTEHIAHSSYAALDYRLRVKESPAFIGTVEGYPEIEDVLFFLEKNNIKKVHLRPLLLVSGDHAKNDMAGNNDKSWKKILEKKGFEVEVHLEGIGQFDEIQRKFVENLKDEL</sequence>
<dbReference type="Pfam" id="PF06180">
    <property type="entry name" value="CbiK"/>
    <property type="match status" value="1"/>
</dbReference>
<dbReference type="Proteomes" id="UP000713904">
    <property type="component" value="Unassembled WGS sequence"/>
</dbReference>
<protein>
    <submittedName>
        <fullName evidence="1">Sirohydrochlorin cobaltochelatase</fullName>
    </submittedName>
</protein>
<dbReference type="EMBL" id="JABGBW010000001">
    <property type="protein sequence ID" value="MBC2575308.1"/>
    <property type="molecule type" value="Genomic_DNA"/>
</dbReference>
<dbReference type="RefSeq" id="WP_185623342.1">
    <property type="nucleotide sequence ID" value="NZ_JABGBW010000001.1"/>
</dbReference>